<keyword evidence="3" id="KW-0788">Thiol protease</keyword>
<dbReference type="EMBL" id="JBHSGO010000031">
    <property type="protein sequence ID" value="MFC4665302.1"/>
    <property type="molecule type" value="Genomic_DNA"/>
</dbReference>
<protein>
    <submittedName>
        <fullName evidence="5">Choice-of-anchor J domain-containing protein</fullName>
    </submittedName>
</protein>
<dbReference type="InterPro" id="IPR013783">
    <property type="entry name" value="Ig-like_fold"/>
</dbReference>
<keyword evidence="2" id="KW-0645">Protease</keyword>
<evidence type="ECO:0000313" key="5">
    <source>
        <dbReference type="EMBL" id="MFC4665302.1"/>
    </source>
</evidence>
<evidence type="ECO:0000256" key="3">
    <source>
        <dbReference type="ARBA" id="ARBA00022807"/>
    </source>
</evidence>
<keyword evidence="6" id="KW-1185">Reference proteome</keyword>
<evidence type="ECO:0000256" key="4">
    <source>
        <dbReference type="SAM" id="MobiDB-lite"/>
    </source>
</evidence>
<feature type="region of interest" description="Disordered" evidence="4">
    <location>
        <begin position="301"/>
        <end position="322"/>
    </location>
</feature>
<dbReference type="RefSeq" id="WP_380077308.1">
    <property type="nucleotide sequence ID" value="NZ_JBHSGO010000031.1"/>
</dbReference>
<comment type="similarity">
    <text evidence="1">Belongs to the peptidase C25 family.</text>
</comment>
<reference evidence="6" key="1">
    <citation type="journal article" date="2019" name="Int. J. Syst. Evol. Microbiol.">
        <title>The Global Catalogue of Microorganisms (GCM) 10K type strain sequencing project: providing services to taxonomists for standard genome sequencing and annotation.</title>
        <authorList>
            <consortium name="The Broad Institute Genomics Platform"/>
            <consortium name="The Broad Institute Genome Sequencing Center for Infectious Disease"/>
            <person name="Wu L."/>
            <person name="Ma J."/>
        </authorList>
    </citation>
    <scope>NUCLEOTIDE SEQUENCE [LARGE SCALE GENOMIC DNA]</scope>
    <source>
        <strain evidence="6">CGMCC 4.7357</strain>
    </source>
</reference>
<keyword evidence="3" id="KW-0378">Hydrolase</keyword>
<comment type="caution">
    <text evidence="5">The sequence shown here is derived from an EMBL/GenBank/DDBJ whole genome shotgun (WGS) entry which is preliminary data.</text>
</comment>
<sequence>MKTNLPRFMMFVILMSIAVAVGLNLNARESELLAPPEGIDFSVLTTDNPITEFNVSGEKVYKQALADGWKSLSDNKSKKWIVPYKDDCFKVSASVFDKPPFNTYLVSPALDLTKIGGKELTFLFKITYDNELPLKVFIIDRKGETIKEIFNQSPQTKKQYEPGKAIIPQGLSGIGFIAFNAQSFAQPFNEFALKDIILAEGSNQPTISSDKTTIEWDAINVGETSVHKSASIIITNNEATPKIELTGEDKDNFSVVDQNSLTAIGGNLSFVFVPKSEGRKNATAIISLGEVKCEIKLSGLALKGNPNPEPDPEPNPDPKPEIKDNIELLKDQFFENFDQNDSPREWETKGDVRKTLKGYHPNTGFGIQLVAKEIPSAIWQKVDLTQEGKEVSKGDVLEGMIHYRGLAPKNPNGSLRLSCYWTDAQGKKITSEEDLFINNDHTYFDKQLAWGELKFRATAPEGAKFFVFGVETNKHAIAEVDDFSLLKLKSLAVKTEFVSIIPGMVVLNGEINKPIHSHILVQGYSLTGERKATINGPEGVLVMAQDKLPQGNSVQDIAYTITAKEKGIYGLGRKNSPFKIIFNNNGEKAECFITANIIDGDNKPSIKLAGENEIDKMSAYPQETSTQEITFDINNVIDHINISIKQGDDKPFKINTGQFYYSEKQDKALSNKLTITFAPKESKEYKATLCLTTTGTDTVKYELTGIGLSRGEGWSEKFEADQKMDPRFVGGVWKGYHKFDRGYYKLDGAWKDKNEIILSKGGMIECDELFDYGIQKLSVTPEETAKDLKIEISIDGGGHWVALENKDLIDSHRPTRFRLVNTSAKDLTINSIDLDLSDKEHVQKFKSIEDAMILGVDKEPLNKLEEYFESERHTRDLIIPGWQNITLKGNRAFRGWDHKNLKTREIEERCAQISFYNSQVLEDTGEMQSWLISPTISYKAAESKVLTFRIRYELPQENSPEKFGVWIITEDNKAAKAQYLDITQYTMVKNPEDDTWIDYCIELDKVEDITINDKFHVAFSFDSPSSGKDVTLTFKIDDVTFGRTDITKPIADTEGLTFNFIPNVKTDPQKVKITVENPKNPLSVILIPKRLTDSFIIDKEYLPKDGGDIEVRYFSKEDKQRAAALLVQSRGGQSVMIKLLAMKDTSAELIEEQSNIKVYPTVAKEAINIDGQYHMYYVFNMAGQLIMSGNYTKSLDINAIPSGKYILRLVSEMNTIQTKSFIKE</sequence>
<dbReference type="Gene3D" id="2.60.40.10">
    <property type="entry name" value="Immunoglobulins"/>
    <property type="match status" value="1"/>
</dbReference>
<evidence type="ECO:0000256" key="2">
    <source>
        <dbReference type="ARBA" id="ARBA00022670"/>
    </source>
</evidence>
<dbReference type="Proteomes" id="UP001596020">
    <property type="component" value="Unassembled WGS sequence"/>
</dbReference>
<accession>A0ABV9K5L6</accession>
<evidence type="ECO:0000256" key="1">
    <source>
        <dbReference type="ARBA" id="ARBA00006067"/>
    </source>
</evidence>
<dbReference type="NCBIfam" id="NF038128">
    <property type="entry name" value="choice_anch_J"/>
    <property type="match status" value="1"/>
</dbReference>
<proteinExistence type="inferred from homology"/>
<name>A0ABV9K5L6_9PORP</name>
<evidence type="ECO:0000313" key="6">
    <source>
        <dbReference type="Proteomes" id="UP001596020"/>
    </source>
</evidence>
<gene>
    <name evidence="5" type="ORF">ACFO3G_01515</name>
</gene>
<organism evidence="5 6">
    <name type="scientific">Falsiporphyromonas endometrii</name>
    <dbReference type="NCBI Taxonomy" id="1387297"/>
    <lineage>
        <taxon>Bacteria</taxon>
        <taxon>Pseudomonadati</taxon>
        <taxon>Bacteroidota</taxon>
        <taxon>Bacteroidia</taxon>
        <taxon>Bacteroidales</taxon>
        <taxon>Porphyromonadaceae</taxon>
        <taxon>Falsiporphyromonas</taxon>
    </lineage>
</organism>
<dbReference type="InterPro" id="IPR026444">
    <property type="entry name" value="Secre_tail"/>
</dbReference>
<dbReference type="NCBIfam" id="TIGR04183">
    <property type="entry name" value="Por_Secre_tail"/>
    <property type="match status" value="1"/>
</dbReference>
<dbReference type="Gene3D" id="2.60.120.200">
    <property type="match status" value="1"/>
</dbReference>